<dbReference type="EMBL" id="QRKC01000001">
    <property type="protein sequence ID" value="RHH80315.1"/>
    <property type="molecule type" value="Genomic_DNA"/>
</dbReference>
<reference evidence="1 2" key="1">
    <citation type="submission" date="2018-08" db="EMBL/GenBank/DDBJ databases">
        <title>A genome reference for cultivated species of the human gut microbiota.</title>
        <authorList>
            <person name="Zou Y."/>
            <person name="Xue W."/>
            <person name="Luo G."/>
        </authorList>
    </citation>
    <scope>NUCLEOTIDE SEQUENCE [LARGE SCALE GENOMIC DNA]</scope>
    <source>
        <strain evidence="1 2">AM16-50</strain>
    </source>
</reference>
<dbReference type="Proteomes" id="UP000283732">
    <property type="component" value="Unassembled WGS sequence"/>
</dbReference>
<accession>A0A3R6GTI2</accession>
<comment type="caution">
    <text evidence="1">The sequence shown here is derived from an EMBL/GenBank/DDBJ whole genome shotgun (WGS) entry which is preliminary data.</text>
</comment>
<name>A0A3R6GTI2_9BACT</name>
<dbReference type="AlphaFoldDB" id="A0A3R6GTI2"/>
<proteinExistence type="predicted"/>
<gene>
    <name evidence="1" type="ORF">DW191_04215</name>
</gene>
<protein>
    <submittedName>
        <fullName evidence="1">Uncharacterized protein</fullName>
    </submittedName>
</protein>
<dbReference type="RefSeq" id="WP_122290981.1">
    <property type="nucleotide sequence ID" value="NZ_QRKC01000001.1"/>
</dbReference>
<evidence type="ECO:0000313" key="2">
    <source>
        <dbReference type="Proteomes" id="UP000283732"/>
    </source>
</evidence>
<sequence>MDTNNLSHLAKIISDLANSNLEQLQGKCQDEKDMQDYYLGILQKQALLLLDLSTILKNRQSKYISTPYIILRSLLDDFMHLMYLELSNNKEEEIIKINAEAYKHCFVSLQNLTDSNYEHFDGKYPFYLKQEEVEKVKKQFVNKDENKKYFKEITRFKFKSFMTFHTLVGRINHSREIKIYRDRAYYLWKEFSEFVHYSTFSFKMEQQDAPENMNKIDESFQYCYNSIYLSFKYFASEYDLNFIDNEALRKRYGIILP</sequence>
<organism evidence="1 2">
    <name type="scientific">Parabacteroides merdae</name>
    <dbReference type="NCBI Taxonomy" id="46503"/>
    <lineage>
        <taxon>Bacteria</taxon>
        <taxon>Pseudomonadati</taxon>
        <taxon>Bacteroidota</taxon>
        <taxon>Bacteroidia</taxon>
        <taxon>Bacteroidales</taxon>
        <taxon>Tannerellaceae</taxon>
        <taxon>Parabacteroides</taxon>
    </lineage>
</organism>
<evidence type="ECO:0000313" key="1">
    <source>
        <dbReference type="EMBL" id="RHH80315.1"/>
    </source>
</evidence>